<evidence type="ECO:0000256" key="1">
    <source>
        <dbReference type="SAM" id="SignalP"/>
    </source>
</evidence>
<reference evidence="2 3" key="1">
    <citation type="submission" date="2016-12" db="EMBL/GenBank/DDBJ databases">
        <title>Diversity of luminous bacteria.</title>
        <authorList>
            <person name="Yoshizawa S."/>
            <person name="Kogure K."/>
        </authorList>
    </citation>
    <scope>NUCLEOTIDE SEQUENCE [LARGE SCALE GENOMIC DNA]</scope>
    <source>
        <strain evidence="2 3">ATCC 33715</strain>
    </source>
</reference>
<sequence length="109" mass="11831">MKKLLTATLSLFLLSGCISTTQPLDNNSSSVALHYNDNGNKQCSELGTVTGSEGHWYTFFFISNKELMISAVNDIKNEAYSLGANTVILQDPMPFNTSITLLGTAYSCP</sequence>
<dbReference type="InterPro" id="IPR025294">
    <property type="entry name" value="DUF4156"/>
</dbReference>
<keyword evidence="2" id="KW-0830">Ubiquinone</keyword>
<dbReference type="EMBL" id="MSCO01000001">
    <property type="protein sequence ID" value="PQJ89795.1"/>
    <property type="molecule type" value="Genomic_DNA"/>
</dbReference>
<protein>
    <submittedName>
        <fullName evidence="2">Ubiquinone biosynthesis protein</fullName>
    </submittedName>
</protein>
<comment type="caution">
    <text evidence="2">The sequence shown here is derived from an EMBL/GenBank/DDBJ whole genome shotgun (WGS) entry which is preliminary data.</text>
</comment>
<dbReference type="OrthoDB" id="6265533at2"/>
<dbReference type="PROSITE" id="PS51257">
    <property type="entry name" value="PROKAR_LIPOPROTEIN"/>
    <property type="match status" value="1"/>
</dbReference>
<keyword evidence="1" id="KW-0732">Signal</keyword>
<dbReference type="AlphaFoldDB" id="A0A2S7XF74"/>
<gene>
    <name evidence="2" type="ORF">BTO22_09460</name>
</gene>
<proteinExistence type="predicted"/>
<dbReference type="Proteomes" id="UP000239263">
    <property type="component" value="Unassembled WGS sequence"/>
</dbReference>
<name>A0A2S7XF74_9GAMM</name>
<feature type="chain" id="PRO_5015436287" evidence="1">
    <location>
        <begin position="21"/>
        <end position="109"/>
    </location>
</feature>
<dbReference type="RefSeq" id="WP_105055266.1">
    <property type="nucleotide sequence ID" value="NZ_CAWNRT010000001.1"/>
</dbReference>
<evidence type="ECO:0000313" key="2">
    <source>
        <dbReference type="EMBL" id="PQJ89795.1"/>
    </source>
</evidence>
<organism evidence="2 3">
    <name type="scientific">Aliivibrio sifiae</name>
    <dbReference type="NCBI Taxonomy" id="566293"/>
    <lineage>
        <taxon>Bacteria</taxon>
        <taxon>Pseudomonadati</taxon>
        <taxon>Pseudomonadota</taxon>
        <taxon>Gammaproteobacteria</taxon>
        <taxon>Vibrionales</taxon>
        <taxon>Vibrionaceae</taxon>
        <taxon>Aliivibrio</taxon>
    </lineage>
</organism>
<accession>A0A2S7XF74</accession>
<dbReference type="Pfam" id="PF13698">
    <property type="entry name" value="DUF4156"/>
    <property type="match status" value="1"/>
</dbReference>
<evidence type="ECO:0000313" key="3">
    <source>
        <dbReference type="Proteomes" id="UP000239263"/>
    </source>
</evidence>
<feature type="signal peptide" evidence="1">
    <location>
        <begin position="1"/>
        <end position="20"/>
    </location>
</feature>